<dbReference type="InterPro" id="IPR015421">
    <property type="entry name" value="PyrdxlP-dep_Trfase_major"/>
</dbReference>
<dbReference type="Proteomes" id="UP000236728">
    <property type="component" value="Unassembled WGS sequence"/>
</dbReference>
<organism evidence="11 12">
    <name type="scientific">Bryocella elongata</name>
    <dbReference type="NCBI Taxonomy" id="863522"/>
    <lineage>
        <taxon>Bacteria</taxon>
        <taxon>Pseudomonadati</taxon>
        <taxon>Acidobacteriota</taxon>
        <taxon>Terriglobia</taxon>
        <taxon>Terriglobales</taxon>
        <taxon>Acidobacteriaceae</taxon>
        <taxon>Bryocella</taxon>
    </lineage>
</organism>
<dbReference type="Pfam" id="PF00155">
    <property type="entry name" value="Aminotran_1_2"/>
    <property type="match status" value="1"/>
</dbReference>
<evidence type="ECO:0000256" key="8">
    <source>
        <dbReference type="PIRSR" id="PIRSR604723-51"/>
    </source>
</evidence>
<dbReference type="GO" id="GO:0030170">
    <property type="term" value="F:pyridoxal phosphate binding"/>
    <property type="evidence" value="ECO:0007669"/>
    <property type="project" value="InterPro"/>
</dbReference>
<comment type="function">
    <text evidence="9">Catalyzes the decarboxylative condensation of pimeloyl-[acyl-carrier protein] and L-alanine to produce 8-amino-7-oxononanoate (AON), [acyl-carrier protein], and carbon dioxide.</text>
</comment>
<dbReference type="NCBIfam" id="TIGR00858">
    <property type="entry name" value="bioF"/>
    <property type="match status" value="1"/>
</dbReference>
<dbReference type="EMBL" id="FNVA01000005">
    <property type="protein sequence ID" value="SEG43035.1"/>
    <property type="molecule type" value="Genomic_DNA"/>
</dbReference>
<evidence type="ECO:0000256" key="5">
    <source>
        <dbReference type="ARBA" id="ARBA00022756"/>
    </source>
</evidence>
<dbReference type="CDD" id="cd06454">
    <property type="entry name" value="KBL_like"/>
    <property type="match status" value="1"/>
</dbReference>
<evidence type="ECO:0000256" key="4">
    <source>
        <dbReference type="ARBA" id="ARBA00022679"/>
    </source>
</evidence>
<feature type="domain" description="Aminotransferase class I/classII large" evidence="10">
    <location>
        <begin position="54"/>
        <end position="400"/>
    </location>
</feature>
<dbReference type="Gene3D" id="3.90.1150.10">
    <property type="entry name" value="Aspartate Aminotransferase, domain 1"/>
    <property type="match status" value="1"/>
</dbReference>
<gene>
    <name evidence="11" type="ORF">SAMN05421819_2894</name>
</gene>
<evidence type="ECO:0000256" key="7">
    <source>
        <dbReference type="ARBA" id="ARBA00047715"/>
    </source>
</evidence>
<evidence type="ECO:0000256" key="9">
    <source>
        <dbReference type="RuleBase" id="RU003693"/>
    </source>
</evidence>
<dbReference type="OrthoDB" id="9807157at2"/>
<dbReference type="UniPathway" id="UPA00078"/>
<reference evidence="11 12" key="1">
    <citation type="submission" date="2016-10" db="EMBL/GenBank/DDBJ databases">
        <authorList>
            <person name="de Groot N.N."/>
        </authorList>
    </citation>
    <scope>NUCLEOTIDE SEQUENCE [LARGE SCALE GENOMIC DNA]</scope>
    <source>
        <strain evidence="11 12">DSM 22489</strain>
    </source>
</reference>
<evidence type="ECO:0000256" key="6">
    <source>
        <dbReference type="ARBA" id="ARBA00022898"/>
    </source>
</evidence>
<evidence type="ECO:0000259" key="10">
    <source>
        <dbReference type="Pfam" id="PF00155"/>
    </source>
</evidence>
<evidence type="ECO:0000256" key="1">
    <source>
        <dbReference type="ARBA" id="ARBA00001933"/>
    </source>
</evidence>
<evidence type="ECO:0000256" key="2">
    <source>
        <dbReference type="ARBA" id="ARBA00004746"/>
    </source>
</evidence>
<comment type="similarity">
    <text evidence="9">Belongs to the class-II pyridoxal-phosphate-dependent aminotransferase family. BioF subfamily.</text>
</comment>
<evidence type="ECO:0000256" key="3">
    <source>
        <dbReference type="ARBA" id="ARBA00011738"/>
    </source>
</evidence>
<comment type="catalytic activity">
    <reaction evidence="7 9">
        <text>6-carboxyhexanoyl-[ACP] + L-alanine + H(+) = (8S)-8-amino-7-oxononanoate + holo-[ACP] + CO2</text>
        <dbReference type="Rhea" id="RHEA:42288"/>
        <dbReference type="Rhea" id="RHEA-COMP:9685"/>
        <dbReference type="Rhea" id="RHEA-COMP:9955"/>
        <dbReference type="ChEBI" id="CHEBI:15378"/>
        <dbReference type="ChEBI" id="CHEBI:16526"/>
        <dbReference type="ChEBI" id="CHEBI:57972"/>
        <dbReference type="ChEBI" id="CHEBI:64479"/>
        <dbReference type="ChEBI" id="CHEBI:78846"/>
        <dbReference type="ChEBI" id="CHEBI:149468"/>
        <dbReference type="EC" id="2.3.1.47"/>
    </reaction>
</comment>
<feature type="modified residue" description="N6-(pyridoxal phosphate)lysine" evidence="8">
    <location>
        <position position="254"/>
    </location>
</feature>
<dbReference type="InterPro" id="IPR004723">
    <property type="entry name" value="AONS_Archaea/Proteobacteria"/>
</dbReference>
<dbReference type="FunFam" id="3.40.640.10:FF:000006">
    <property type="entry name" value="5-aminolevulinate synthase, mitochondrial"/>
    <property type="match status" value="1"/>
</dbReference>
<protein>
    <recommendedName>
        <fullName evidence="9">8-amino-7-ketopelargonate synthase</fullName>
        <ecNumber evidence="9">2.3.1.47</ecNumber>
    </recommendedName>
</protein>
<keyword evidence="6 8" id="KW-0663">Pyridoxal phosphate</keyword>
<keyword evidence="11" id="KW-0436">Ligase</keyword>
<comment type="subunit">
    <text evidence="3 9">Homodimer.</text>
</comment>
<dbReference type="InterPro" id="IPR015424">
    <property type="entry name" value="PyrdxlP-dep_Trfase"/>
</dbReference>
<dbReference type="AlphaFoldDB" id="A0A1H6A4M9"/>
<comment type="pathway">
    <text evidence="2 9">Cofactor biosynthesis; biotin biosynthesis.</text>
</comment>
<dbReference type="InterPro" id="IPR001917">
    <property type="entry name" value="Aminotrans_II_pyridoxalP_BS"/>
</dbReference>
<proteinExistence type="inferred from homology"/>
<keyword evidence="12" id="KW-1185">Reference proteome</keyword>
<evidence type="ECO:0000313" key="11">
    <source>
        <dbReference type="EMBL" id="SEG43035.1"/>
    </source>
</evidence>
<keyword evidence="4 9" id="KW-0808">Transferase</keyword>
<dbReference type="NCBIfam" id="NF005394">
    <property type="entry name" value="PRK06939.1"/>
    <property type="match status" value="1"/>
</dbReference>
<keyword evidence="5" id="KW-0093">Biotin biosynthesis</keyword>
<dbReference type="EC" id="2.3.1.47" evidence="9"/>
<dbReference type="Gene3D" id="3.40.640.10">
    <property type="entry name" value="Type I PLP-dependent aspartate aminotransferase-like (Major domain)"/>
    <property type="match status" value="1"/>
</dbReference>
<accession>A0A1H6A4M9</accession>
<dbReference type="GO" id="GO:0016874">
    <property type="term" value="F:ligase activity"/>
    <property type="evidence" value="ECO:0007669"/>
    <property type="project" value="UniProtKB-KW"/>
</dbReference>
<dbReference type="GO" id="GO:0008710">
    <property type="term" value="F:8-amino-7-oxononanoate synthase activity"/>
    <property type="evidence" value="ECO:0007669"/>
    <property type="project" value="UniProtKB-UniRule"/>
</dbReference>
<evidence type="ECO:0000313" key="12">
    <source>
        <dbReference type="Proteomes" id="UP000236728"/>
    </source>
</evidence>
<dbReference type="InterPro" id="IPR015422">
    <property type="entry name" value="PyrdxlP-dep_Trfase_small"/>
</dbReference>
<dbReference type="InterPro" id="IPR004839">
    <property type="entry name" value="Aminotransferase_I/II_large"/>
</dbReference>
<sequence length="413" mass="44339">MSTATTLPEPTASKRPQLAHLTAVLDDLRAKGTFFRLRVLDDQQAPVCHYDGREVINLASNNYLGLCNHPKLIEAALEATRTLGVGSGAVRTIAGTMKIHMELEEKIAAFKGVEACVVFQSGFTANAGTVSSILGKEDFILSDELNHASIIDGARLSRAKIKVFRHKDVAHAEELLKEVQNEPGRKLIITDGVFSMDGDIGPIPALCDLADKYGAIMMVDDAHASGVLGRNGRGSVSHFGCTDRVDIQVGTLSKAIGALGGYVCGSRDLIDYLYHRARPFLFSTSHPPSVAATCMAAFDLLEAEPERIDRLWANAKYFQDQLRSAGFNIGGITTPATETPITPIIIGDGRATMDFSRALFDQGLMATGIAFPTVAEGKGRIRCIMTSEHTKPQIDKALEILTATAKKTGVGLA</sequence>
<dbReference type="PROSITE" id="PS00599">
    <property type="entry name" value="AA_TRANSFER_CLASS_2"/>
    <property type="match status" value="1"/>
</dbReference>
<dbReference type="PANTHER" id="PTHR13693:SF3">
    <property type="entry name" value="LD36009P"/>
    <property type="match status" value="1"/>
</dbReference>
<dbReference type="SUPFAM" id="SSF53383">
    <property type="entry name" value="PLP-dependent transferases"/>
    <property type="match status" value="1"/>
</dbReference>
<dbReference type="PANTHER" id="PTHR13693">
    <property type="entry name" value="CLASS II AMINOTRANSFERASE/8-AMINO-7-OXONONANOATE SYNTHASE"/>
    <property type="match status" value="1"/>
</dbReference>
<comment type="cofactor">
    <cofactor evidence="1 8 9">
        <name>pyridoxal 5'-phosphate</name>
        <dbReference type="ChEBI" id="CHEBI:597326"/>
    </cofactor>
</comment>
<name>A0A1H6A4M9_9BACT</name>
<dbReference type="InterPro" id="IPR050087">
    <property type="entry name" value="AON_synthase_class-II"/>
</dbReference>
<dbReference type="RefSeq" id="WP_103933778.1">
    <property type="nucleotide sequence ID" value="NZ_FNVA01000005.1"/>
</dbReference>
<dbReference type="GO" id="GO:0009102">
    <property type="term" value="P:biotin biosynthetic process"/>
    <property type="evidence" value="ECO:0007669"/>
    <property type="project" value="UniProtKB-UniRule"/>
</dbReference>